<gene>
    <name evidence="6" type="ORF">DV711_16875</name>
</gene>
<dbReference type="EMBL" id="QQOH01000005">
    <property type="protein sequence ID" value="RDE18332.1"/>
    <property type="molecule type" value="Genomic_DNA"/>
</dbReference>
<dbReference type="PROSITE" id="PS50404">
    <property type="entry name" value="GST_NTER"/>
    <property type="match status" value="1"/>
</dbReference>
<dbReference type="GO" id="GO:0016740">
    <property type="term" value="F:transferase activity"/>
    <property type="evidence" value="ECO:0007669"/>
    <property type="project" value="UniProtKB-KW"/>
</dbReference>
<dbReference type="InterPro" id="IPR036282">
    <property type="entry name" value="Glutathione-S-Trfase_C_sf"/>
</dbReference>
<dbReference type="OrthoDB" id="9810080at2"/>
<dbReference type="Pfam" id="PF02798">
    <property type="entry name" value="GST_N"/>
    <property type="match status" value="1"/>
</dbReference>
<evidence type="ECO:0000256" key="3">
    <source>
        <dbReference type="RuleBase" id="RU003494"/>
    </source>
</evidence>
<reference evidence="6 7" key="1">
    <citation type="submission" date="2018-07" db="EMBL/GenBank/DDBJ databases">
        <title>Motiliproteus coralliicola sp. nov., a bacterium isolated from Coral.</title>
        <authorList>
            <person name="Wang G."/>
        </authorList>
    </citation>
    <scope>NUCLEOTIDE SEQUENCE [LARGE SCALE GENOMIC DNA]</scope>
    <source>
        <strain evidence="6 7">C34</strain>
    </source>
</reference>
<dbReference type="Pfam" id="PF00043">
    <property type="entry name" value="GST_C"/>
    <property type="match status" value="1"/>
</dbReference>
<dbReference type="Gene3D" id="3.40.30.10">
    <property type="entry name" value="Glutaredoxin"/>
    <property type="match status" value="1"/>
</dbReference>
<dbReference type="SFLD" id="SFLDG00358">
    <property type="entry name" value="Main_(cytGST)"/>
    <property type="match status" value="1"/>
</dbReference>
<keyword evidence="2 6" id="KW-0808">Transferase</keyword>
<evidence type="ECO:0000313" key="7">
    <source>
        <dbReference type="Proteomes" id="UP000253769"/>
    </source>
</evidence>
<dbReference type="InterPro" id="IPR004046">
    <property type="entry name" value="GST_C"/>
</dbReference>
<dbReference type="Gene3D" id="1.20.1050.10">
    <property type="match status" value="1"/>
</dbReference>
<evidence type="ECO:0000259" key="4">
    <source>
        <dbReference type="PROSITE" id="PS50404"/>
    </source>
</evidence>
<protein>
    <submittedName>
        <fullName evidence="6">Glutathione S-transferase family protein</fullName>
    </submittedName>
</protein>
<dbReference type="SFLD" id="SFLDS00019">
    <property type="entry name" value="Glutathione_Transferase_(cytos"/>
    <property type="match status" value="1"/>
</dbReference>
<dbReference type="PANTHER" id="PTHR44051">
    <property type="entry name" value="GLUTATHIONE S-TRANSFERASE-RELATED"/>
    <property type="match status" value="1"/>
</dbReference>
<comment type="similarity">
    <text evidence="1 3">Belongs to the GST superfamily.</text>
</comment>
<dbReference type="RefSeq" id="WP_114696908.1">
    <property type="nucleotide sequence ID" value="NZ_QQOH01000005.1"/>
</dbReference>
<dbReference type="AlphaFoldDB" id="A0A369W8V2"/>
<evidence type="ECO:0000259" key="5">
    <source>
        <dbReference type="PROSITE" id="PS50405"/>
    </source>
</evidence>
<dbReference type="Proteomes" id="UP000253769">
    <property type="component" value="Unassembled WGS sequence"/>
</dbReference>
<dbReference type="CDD" id="cd03046">
    <property type="entry name" value="GST_N_GTT1_like"/>
    <property type="match status" value="1"/>
</dbReference>
<sequence length="215" mass="24606">MIKVFGYPNTRSLRITWLLEELGLDYDYQLVDLAKAEHHSDWYRAINPNGKVPAINDGDLVMFESAAIASYLADKYGDNRMIPEVGTLERGLYEQWNRYAVCELEQPLWTIAKSKFALPKEHRVAQIQPTSVWEFQQALKVLSQGLGDNDYLVGNRFTVADILVAQTLQWGVVFKQTIEQPNLQAYRERMLARPAVARAMQREADALANQQQTES</sequence>
<evidence type="ECO:0000256" key="2">
    <source>
        <dbReference type="ARBA" id="ARBA00022679"/>
    </source>
</evidence>
<proteinExistence type="inferred from homology"/>
<evidence type="ECO:0000256" key="1">
    <source>
        <dbReference type="ARBA" id="ARBA00007409"/>
    </source>
</evidence>
<dbReference type="SUPFAM" id="SSF47616">
    <property type="entry name" value="GST C-terminal domain-like"/>
    <property type="match status" value="1"/>
</dbReference>
<feature type="domain" description="GST C-terminal" evidence="5">
    <location>
        <begin position="86"/>
        <end position="215"/>
    </location>
</feature>
<comment type="caution">
    <text evidence="6">The sequence shown here is derived from an EMBL/GenBank/DDBJ whole genome shotgun (WGS) entry which is preliminary data.</text>
</comment>
<dbReference type="PROSITE" id="PS50405">
    <property type="entry name" value="GST_CTER"/>
    <property type="match status" value="1"/>
</dbReference>
<dbReference type="InterPro" id="IPR036249">
    <property type="entry name" value="Thioredoxin-like_sf"/>
</dbReference>
<dbReference type="InterPro" id="IPR004045">
    <property type="entry name" value="Glutathione_S-Trfase_N"/>
</dbReference>
<dbReference type="CDD" id="cd03207">
    <property type="entry name" value="GST_C_8"/>
    <property type="match status" value="1"/>
</dbReference>
<accession>A0A369W8V2</accession>
<organism evidence="6 7">
    <name type="scientific">Motiliproteus coralliicola</name>
    <dbReference type="NCBI Taxonomy" id="2283196"/>
    <lineage>
        <taxon>Bacteria</taxon>
        <taxon>Pseudomonadati</taxon>
        <taxon>Pseudomonadota</taxon>
        <taxon>Gammaproteobacteria</taxon>
        <taxon>Oceanospirillales</taxon>
        <taxon>Oceanospirillaceae</taxon>
        <taxon>Motiliproteus</taxon>
    </lineage>
</organism>
<keyword evidence="7" id="KW-1185">Reference proteome</keyword>
<dbReference type="InterPro" id="IPR010987">
    <property type="entry name" value="Glutathione-S-Trfase_C-like"/>
</dbReference>
<dbReference type="PANTHER" id="PTHR44051:SF8">
    <property type="entry name" value="GLUTATHIONE S-TRANSFERASE GSTA"/>
    <property type="match status" value="1"/>
</dbReference>
<evidence type="ECO:0000313" key="6">
    <source>
        <dbReference type="EMBL" id="RDE18332.1"/>
    </source>
</evidence>
<name>A0A369W8V2_9GAMM</name>
<dbReference type="SUPFAM" id="SSF52833">
    <property type="entry name" value="Thioredoxin-like"/>
    <property type="match status" value="1"/>
</dbReference>
<dbReference type="FunFam" id="3.40.30.10:FF:000039">
    <property type="entry name" value="Glutathione S-transferase domain"/>
    <property type="match status" value="1"/>
</dbReference>
<dbReference type="InterPro" id="IPR040079">
    <property type="entry name" value="Glutathione_S-Trfase"/>
</dbReference>
<dbReference type="SFLD" id="SFLDG01150">
    <property type="entry name" value="Main.1:_Beta-like"/>
    <property type="match status" value="1"/>
</dbReference>
<feature type="domain" description="GST N-terminal" evidence="4">
    <location>
        <begin position="1"/>
        <end position="80"/>
    </location>
</feature>